<evidence type="ECO:0000313" key="1">
    <source>
        <dbReference type="EMBL" id="GAA0168802.1"/>
    </source>
</evidence>
<protein>
    <recommendedName>
        <fullName evidence="3">RNase H type-1 domain-containing protein</fullName>
    </recommendedName>
</protein>
<accession>A0AAV3QXE4</accession>
<dbReference type="AlphaFoldDB" id="A0AAV3QXE4"/>
<keyword evidence="2" id="KW-1185">Reference proteome</keyword>
<dbReference type="GO" id="GO:0003676">
    <property type="term" value="F:nucleic acid binding"/>
    <property type="evidence" value="ECO:0007669"/>
    <property type="project" value="InterPro"/>
</dbReference>
<dbReference type="EMBL" id="BAABME010006598">
    <property type="protein sequence ID" value="GAA0168802.1"/>
    <property type="molecule type" value="Genomic_DNA"/>
</dbReference>
<evidence type="ECO:0000313" key="2">
    <source>
        <dbReference type="Proteomes" id="UP001454036"/>
    </source>
</evidence>
<proteinExistence type="predicted"/>
<dbReference type="Proteomes" id="UP001454036">
    <property type="component" value="Unassembled WGS sequence"/>
</dbReference>
<name>A0AAV3QXE4_LITER</name>
<dbReference type="InterPro" id="IPR036397">
    <property type="entry name" value="RNaseH_sf"/>
</dbReference>
<organism evidence="1 2">
    <name type="scientific">Lithospermum erythrorhizon</name>
    <name type="common">Purple gromwell</name>
    <name type="synonym">Lithospermum officinale var. erythrorhizon</name>
    <dbReference type="NCBI Taxonomy" id="34254"/>
    <lineage>
        <taxon>Eukaryota</taxon>
        <taxon>Viridiplantae</taxon>
        <taxon>Streptophyta</taxon>
        <taxon>Embryophyta</taxon>
        <taxon>Tracheophyta</taxon>
        <taxon>Spermatophyta</taxon>
        <taxon>Magnoliopsida</taxon>
        <taxon>eudicotyledons</taxon>
        <taxon>Gunneridae</taxon>
        <taxon>Pentapetalae</taxon>
        <taxon>asterids</taxon>
        <taxon>lamiids</taxon>
        <taxon>Boraginales</taxon>
        <taxon>Boraginaceae</taxon>
        <taxon>Boraginoideae</taxon>
        <taxon>Lithospermeae</taxon>
        <taxon>Lithospermum</taxon>
    </lineage>
</organism>
<reference evidence="1 2" key="1">
    <citation type="submission" date="2024-01" db="EMBL/GenBank/DDBJ databases">
        <title>The complete chloroplast genome sequence of Lithospermum erythrorhizon: insights into the phylogenetic relationship among Boraginaceae species and the maternal lineages of purple gromwells.</title>
        <authorList>
            <person name="Okada T."/>
            <person name="Watanabe K."/>
        </authorList>
    </citation>
    <scope>NUCLEOTIDE SEQUENCE [LARGE SCALE GENOMIC DNA]</scope>
</reference>
<gene>
    <name evidence="1" type="ORF">LIER_23436</name>
</gene>
<sequence length="119" mass="13205">MRALVSNIKAMAVTCNVSFSHVFCEANSAADHLANLAIEEKANFTLDDGALDNHLKATIFLESMEVPYIPSRYDLPLCFHKLFVLMFGSLVPAEVCPEELSNPSKCNKMCVSTKKKYIC</sequence>
<evidence type="ECO:0008006" key="3">
    <source>
        <dbReference type="Google" id="ProtNLM"/>
    </source>
</evidence>
<comment type="caution">
    <text evidence="1">The sequence shown here is derived from an EMBL/GenBank/DDBJ whole genome shotgun (WGS) entry which is preliminary data.</text>
</comment>
<dbReference type="Gene3D" id="3.30.420.10">
    <property type="entry name" value="Ribonuclease H-like superfamily/Ribonuclease H"/>
    <property type="match status" value="1"/>
</dbReference>